<dbReference type="AlphaFoldDB" id="A0A2T5UW56"/>
<keyword evidence="2" id="KW-1185">Reference proteome</keyword>
<proteinExistence type="predicted"/>
<organism evidence="1 2">
    <name type="scientific">Breoghania corrubedonensis</name>
    <dbReference type="NCBI Taxonomy" id="665038"/>
    <lineage>
        <taxon>Bacteria</taxon>
        <taxon>Pseudomonadati</taxon>
        <taxon>Pseudomonadota</taxon>
        <taxon>Alphaproteobacteria</taxon>
        <taxon>Hyphomicrobiales</taxon>
        <taxon>Stappiaceae</taxon>
        <taxon>Breoghania</taxon>
    </lineage>
</organism>
<sequence>MRDVVIEDINETRANLDHINNHEDPREFFRVLQPLGYRLPDAAKPVFDKVIDRLAARRGTPVNLLDLGASYGIDAAILKYDLSVGELYSHWSQSHLERTEPAEIISLDHRFFAALRKKRDITVTGIDMAPKAIEFALKAGLLDAGFAANLEAEALPAAGREALADIDLVITTGCVGKVTARSFERLLPAMTKAEKPWFANFVLRTVAFDDVAAKLAEHGYVTEKLEDTSFIQRRFADRGEREEVMAALEARALNPLPLEEKGLMVAEFFLSRPRDEAEAMPLETLMAR</sequence>
<name>A0A2T5UW56_9HYPH</name>
<dbReference type="InterPro" id="IPR029063">
    <property type="entry name" value="SAM-dependent_MTases_sf"/>
</dbReference>
<dbReference type="SUPFAM" id="SSF53335">
    <property type="entry name" value="S-adenosyl-L-methionine-dependent methyltransferases"/>
    <property type="match status" value="1"/>
</dbReference>
<dbReference type="Gene3D" id="3.40.50.150">
    <property type="entry name" value="Vaccinia Virus protein VP39"/>
    <property type="match status" value="1"/>
</dbReference>
<dbReference type="OrthoDB" id="7055571at2"/>
<dbReference type="Proteomes" id="UP000244081">
    <property type="component" value="Unassembled WGS sequence"/>
</dbReference>
<dbReference type="EMBL" id="QAYG01000012">
    <property type="protein sequence ID" value="PTW55712.1"/>
    <property type="molecule type" value="Genomic_DNA"/>
</dbReference>
<gene>
    <name evidence="1" type="ORF">C8N35_11237</name>
</gene>
<evidence type="ECO:0000313" key="2">
    <source>
        <dbReference type="Proteomes" id="UP000244081"/>
    </source>
</evidence>
<evidence type="ECO:0000313" key="1">
    <source>
        <dbReference type="EMBL" id="PTW55712.1"/>
    </source>
</evidence>
<protein>
    <recommendedName>
        <fullName evidence="3">Methyltransferase family protein</fullName>
    </recommendedName>
</protein>
<evidence type="ECO:0008006" key="3">
    <source>
        <dbReference type="Google" id="ProtNLM"/>
    </source>
</evidence>
<accession>A0A2T5UW56</accession>
<comment type="caution">
    <text evidence="1">The sequence shown here is derived from an EMBL/GenBank/DDBJ whole genome shotgun (WGS) entry which is preliminary data.</text>
</comment>
<dbReference type="RefSeq" id="WP_146177454.1">
    <property type="nucleotide sequence ID" value="NZ_QAYG01000012.1"/>
</dbReference>
<reference evidence="1 2" key="1">
    <citation type="submission" date="2018-04" db="EMBL/GenBank/DDBJ databases">
        <title>Genomic Encyclopedia of Archaeal and Bacterial Type Strains, Phase II (KMG-II): from individual species to whole genera.</title>
        <authorList>
            <person name="Goeker M."/>
        </authorList>
    </citation>
    <scope>NUCLEOTIDE SEQUENCE [LARGE SCALE GENOMIC DNA]</scope>
    <source>
        <strain evidence="1 2">DSM 23382</strain>
    </source>
</reference>